<dbReference type="InterPro" id="IPR006530">
    <property type="entry name" value="YD"/>
</dbReference>
<feature type="domain" description="Teneurin-like YD-shell" evidence="5">
    <location>
        <begin position="724"/>
        <end position="878"/>
    </location>
</feature>
<evidence type="ECO:0000313" key="7">
    <source>
        <dbReference type="Proteomes" id="UP001409585"/>
    </source>
</evidence>
<keyword evidence="1" id="KW-0677">Repeat</keyword>
<protein>
    <recommendedName>
        <fullName evidence="8">Type IV secretion protein Rhs</fullName>
    </recommendedName>
</protein>
<evidence type="ECO:0000259" key="4">
    <source>
        <dbReference type="Pfam" id="PF20148"/>
    </source>
</evidence>
<dbReference type="RefSeq" id="WP_345422197.1">
    <property type="nucleotide sequence ID" value="NZ_AP031496.1"/>
</dbReference>
<feature type="region of interest" description="Disordered" evidence="2">
    <location>
        <begin position="399"/>
        <end position="462"/>
    </location>
</feature>
<name>A0AAV3U2U4_9ALTE</name>
<dbReference type="Pfam" id="PF20148">
    <property type="entry name" value="DUF6531"/>
    <property type="match status" value="1"/>
</dbReference>
<dbReference type="Proteomes" id="UP001409585">
    <property type="component" value="Unassembled WGS sequence"/>
</dbReference>
<evidence type="ECO:0008006" key="8">
    <source>
        <dbReference type="Google" id="ProtNLM"/>
    </source>
</evidence>
<gene>
    <name evidence="6" type="ORF">GCM10025791_24000</name>
</gene>
<evidence type="ECO:0000259" key="3">
    <source>
        <dbReference type="Pfam" id="PF03527"/>
    </source>
</evidence>
<dbReference type="InterPro" id="IPR001826">
    <property type="entry name" value="RHS"/>
</dbReference>
<dbReference type="Pfam" id="PF03527">
    <property type="entry name" value="RHS"/>
    <property type="match status" value="1"/>
</dbReference>
<proteinExistence type="predicted"/>
<dbReference type="EMBL" id="BAABLX010000023">
    <property type="protein sequence ID" value="GAA4944299.1"/>
    <property type="molecule type" value="Genomic_DNA"/>
</dbReference>
<dbReference type="Pfam" id="PF05593">
    <property type="entry name" value="RHS_repeat"/>
    <property type="match status" value="2"/>
</dbReference>
<reference evidence="7" key="1">
    <citation type="journal article" date="2019" name="Int. J. Syst. Evol. Microbiol.">
        <title>The Global Catalogue of Microorganisms (GCM) 10K type strain sequencing project: providing services to taxonomists for standard genome sequencing and annotation.</title>
        <authorList>
            <consortium name="The Broad Institute Genomics Platform"/>
            <consortium name="The Broad Institute Genome Sequencing Center for Infectious Disease"/>
            <person name="Wu L."/>
            <person name="Ma J."/>
        </authorList>
    </citation>
    <scope>NUCLEOTIDE SEQUENCE [LARGE SCALE GENOMIC DNA]</scope>
    <source>
        <strain evidence="7">JCM 19134</strain>
    </source>
</reference>
<keyword evidence="7" id="KW-1185">Reference proteome</keyword>
<feature type="domain" description="DUF6531" evidence="4">
    <location>
        <begin position="464"/>
        <end position="536"/>
    </location>
</feature>
<dbReference type="InterPro" id="IPR050708">
    <property type="entry name" value="T6SS_VgrG/RHS"/>
</dbReference>
<dbReference type="InterPro" id="IPR056823">
    <property type="entry name" value="TEN-like_YD-shell"/>
</dbReference>
<accession>A0AAV3U2U4</accession>
<dbReference type="PANTHER" id="PTHR32305:SF15">
    <property type="entry name" value="PROTEIN RHSA-RELATED"/>
    <property type="match status" value="1"/>
</dbReference>
<dbReference type="PRINTS" id="PR00394">
    <property type="entry name" value="RHSPROTEIN"/>
</dbReference>
<dbReference type="NCBIfam" id="TIGR03696">
    <property type="entry name" value="Rhs_assc_core"/>
    <property type="match status" value="1"/>
</dbReference>
<dbReference type="PANTHER" id="PTHR32305">
    <property type="match status" value="1"/>
</dbReference>
<feature type="domain" description="Teneurin-like YD-shell" evidence="5">
    <location>
        <begin position="1199"/>
        <end position="1331"/>
    </location>
</feature>
<sequence>MWEFDPSKLVAIPHQQQHQLIAIRAAGSVWMFARESFVPSTWLLLKREGFAGDLIRTSGELSEFQDDLGLGSIKKVLSFYHGQPNDYWNPFSIWDHFEELVLSQRLQVYKLGEQYINRLAEPEDRFYSSSSLPVAAMDEPIAKKRLQLSESLGQEIQFRWRDKIAADAVHFNLSYFDREYAEWSETVAVVGDAAWGAIVGLKDAAMFVVEFACDAATAAVQTVKAGLSGLVEFQNRMESAVLDALKGNKKALLDELESLGVGYINAVNASANAVATAAKNIARKVVEKLKEGERLFRLLMSDHLTRELLYDYIDSLAQSRKYTDSRLTGLKVISTLVFEIGIDVLLGLCTMGTAVVAKRAMQAGSKASKLAKARFGPFSEKAMTLLADLAHLMDSKLATKGGGGSQSKLDVPPEANVENRRDSQHSGKDDGANDENAQDTDNHSSATNQNGEACRKDSQTCTGGEPISLVTGEEILGLTDFTISGVFSIPWLRKYKSSNTIDCGMGHGWTHPFAEKLVRTNFGVALHTNEARIVPFARLAVGASTTNKTEKLTLIRNKRDSYTLLEDDGRLVKQFILADGNRIYPTRVQDGMGNGVDLVYNANCQLQQVVSDQGARWQLAYNGPRIEKIQWYSAAGQGKTLATYHYNDDNDLVAAYDAQGNAERYQYSNHVIQKRTLKSGYSFHFKWTQNSNRGRCIRNWGDSIDGQPTYDYRFRWLTENKAVEITDTRGGIEYYQFNDAGQPLVHRDQEGGETRYRYDLWGNITQITDSLGRAQSFEYDTQQRLVKTVGRDGEIVRFRRDAQGNVLETTDQLGQPWRKTYTANGLLASQTNPAGECFQYAYNALGLPRSITNPLGQTWHYLWDNQGLLTAIRNPLGQHTRYKRNSEGLVEAVIQADKSRTSYRYDETGRCTQVTTADGASQAYRYNSLGLLTEHTGTDGNVTQYCYNGLSQVVKRVDSLGHTLAYQYDGERNLIGLTNQNGEQYQLKYDLNERLIEEIGFDGRTQRYQYSRAGELAASEETCPVTGQCLQRLSYLRNNRGQLLEQWLEVDNGKATKRKLKQFYYDKSGRLTAANNPAQTLSWAYDAVGRPTQVSQGGQSIYHQYDALGRRIASKLPDGNRVAYQYSDAGLLSEVSLDGHLVAGIDRDELGRETNRLHGNQLKTEQGYDPQGRLQRQKLLKLTSTGEHGSTVNERRYGYNTAGQLSQIDDLRRGTSHYHYDSVDRLVQVTGPQPETFVHDPAGNLLGSAEPNTNTSQQVTGNRVNFYGDSHYEYDQRGNRVCERRGKGGKLVTHYQYDCLNQLIQVDNGEATTRYEYDALGRRVSKTTTIDDSTTHTEFLWNDDVLLSERCIADQEAGEDGQGGRGQQERHEKPDFSPGKEPSPADKTYLFEPGTFKPLAFVEQGKIYHYHLDHLGTPQEISNAQGKLVWSANYKAYGSLALADNPQVENNLRFQGQYFDEETGLHYNRFRYYDPEVGRFTQQDPIGLLGGINNYQYAPNPISWIDPYGLSSKDCPDRNKKIPENYDPLTDTHIGPHGFRSPDGNQEELVIVYRGVHPNHPDYVNAIEGNAVPWGGHRDVELHNLGDNQSDFTSWTTDRSIAERFAKSEPESIILEQQVKRKDLIWSPDNFVESEVLRLGPVTGAKVR</sequence>
<dbReference type="Pfam" id="PF25023">
    <property type="entry name" value="TEN_YD-shell"/>
    <property type="match status" value="2"/>
</dbReference>
<feature type="compositionally biased region" description="Basic and acidic residues" evidence="2">
    <location>
        <begin position="417"/>
        <end position="431"/>
    </location>
</feature>
<evidence type="ECO:0000256" key="1">
    <source>
        <dbReference type="ARBA" id="ARBA00022737"/>
    </source>
</evidence>
<evidence type="ECO:0000256" key="2">
    <source>
        <dbReference type="SAM" id="MobiDB-lite"/>
    </source>
</evidence>
<evidence type="ECO:0000313" key="6">
    <source>
        <dbReference type="EMBL" id="GAA4944299.1"/>
    </source>
</evidence>
<dbReference type="Gene3D" id="2.180.10.10">
    <property type="entry name" value="RHS repeat-associated core"/>
    <property type="match status" value="2"/>
</dbReference>
<evidence type="ECO:0000259" key="5">
    <source>
        <dbReference type="Pfam" id="PF25023"/>
    </source>
</evidence>
<dbReference type="InterPro" id="IPR045351">
    <property type="entry name" value="DUF6531"/>
</dbReference>
<dbReference type="InterPro" id="IPR022385">
    <property type="entry name" value="Rhs_assc_core"/>
</dbReference>
<feature type="region of interest" description="Disordered" evidence="2">
    <location>
        <begin position="1356"/>
        <end position="1388"/>
    </location>
</feature>
<organism evidence="6 7">
    <name type="scientific">Halioxenophilus aromaticivorans</name>
    <dbReference type="NCBI Taxonomy" id="1306992"/>
    <lineage>
        <taxon>Bacteria</taxon>
        <taxon>Pseudomonadati</taxon>
        <taxon>Pseudomonadota</taxon>
        <taxon>Gammaproteobacteria</taxon>
        <taxon>Alteromonadales</taxon>
        <taxon>Alteromonadaceae</taxon>
        <taxon>Halioxenophilus</taxon>
    </lineage>
</organism>
<comment type="caution">
    <text evidence="6">The sequence shown here is derived from an EMBL/GenBank/DDBJ whole genome shotgun (WGS) entry which is preliminary data.</text>
</comment>
<dbReference type="NCBIfam" id="TIGR01643">
    <property type="entry name" value="YD_repeat_2x"/>
    <property type="match status" value="8"/>
</dbReference>
<dbReference type="InterPro" id="IPR031325">
    <property type="entry name" value="RHS_repeat"/>
</dbReference>
<feature type="domain" description="RHS protein conserved region" evidence="3">
    <location>
        <begin position="1407"/>
        <end position="1441"/>
    </location>
</feature>